<evidence type="ECO:0000313" key="8">
    <source>
        <dbReference type="Proteomes" id="UP001596527"/>
    </source>
</evidence>
<feature type="compositionally biased region" description="Basic and acidic residues" evidence="5">
    <location>
        <begin position="25"/>
        <end position="35"/>
    </location>
</feature>
<keyword evidence="2" id="KW-0808">Transferase</keyword>
<dbReference type="Pfam" id="PF14801">
    <property type="entry name" value="TrmI-like_N"/>
    <property type="match status" value="1"/>
</dbReference>
<evidence type="ECO:0000256" key="1">
    <source>
        <dbReference type="ARBA" id="ARBA00022603"/>
    </source>
</evidence>
<dbReference type="PROSITE" id="PS51620">
    <property type="entry name" value="SAM_TRM61"/>
    <property type="match status" value="1"/>
</dbReference>
<evidence type="ECO:0000259" key="6">
    <source>
        <dbReference type="Pfam" id="PF08704"/>
    </source>
</evidence>
<dbReference type="InterPro" id="IPR029063">
    <property type="entry name" value="SAM-dependent_MTases_sf"/>
</dbReference>
<keyword evidence="3" id="KW-0949">S-adenosyl-L-methionine</keyword>
<dbReference type="SUPFAM" id="SSF53335">
    <property type="entry name" value="S-adenosyl-L-methionine-dependent methyltransferases"/>
    <property type="match status" value="1"/>
</dbReference>
<dbReference type="PANTHER" id="PTHR12133:SF1">
    <property type="entry name" value="TRNA (ADENINE(58)-N(1))-METHYLTRANSFERASE, MITOCHONDRIAL"/>
    <property type="match status" value="1"/>
</dbReference>
<dbReference type="Pfam" id="PF08704">
    <property type="entry name" value="GCD14"/>
    <property type="match status" value="1"/>
</dbReference>
<reference evidence="8" key="1">
    <citation type="journal article" date="2019" name="Int. J. Syst. Evol. Microbiol.">
        <title>The Global Catalogue of Microorganisms (GCM) 10K type strain sequencing project: providing services to taxonomists for standard genome sequencing and annotation.</title>
        <authorList>
            <consortium name="The Broad Institute Genomics Platform"/>
            <consortium name="The Broad Institute Genome Sequencing Center for Infectious Disease"/>
            <person name="Wu L."/>
            <person name="Ma J."/>
        </authorList>
    </citation>
    <scope>NUCLEOTIDE SEQUENCE [LARGE SCALE GENOMIC DNA]</scope>
    <source>
        <strain evidence="8">CCUG 56698</strain>
    </source>
</reference>
<dbReference type="Proteomes" id="UP001596527">
    <property type="component" value="Unassembled WGS sequence"/>
</dbReference>
<gene>
    <name evidence="7" type="ORF">ACFQWG_04645</name>
</gene>
<accession>A0ABW2SKW4</accession>
<evidence type="ECO:0000256" key="3">
    <source>
        <dbReference type="ARBA" id="ARBA00022691"/>
    </source>
</evidence>
<keyword evidence="8" id="KW-1185">Reference proteome</keyword>
<keyword evidence="4" id="KW-0819">tRNA processing</keyword>
<dbReference type="PANTHER" id="PTHR12133">
    <property type="entry name" value="TRNA (ADENINE(58)-N(1))-METHYLTRANSFERASE"/>
    <property type="match status" value="1"/>
</dbReference>
<keyword evidence="1" id="KW-0489">Methyltransferase</keyword>
<name>A0ABW2SKW4_9ACTO</name>
<evidence type="ECO:0000256" key="4">
    <source>
        <dbReference type="ARBA" id="ARBA00022694"/>
    </source>
</evidence>
<dbReference type="Gene3D" id="3.10.330.20">
    <property type="match status" value="1"/>
</dbReference>
<dbReference type="InterPro" id="IPR049470">
    <property type="entry name" value="TRM61_C"/>
</dbReference>
<sequence>MREATPHDASLPADRPLPGPTGLGQDRRRGPLREGDRVQVRDPKGRLHTITLVAGGRFQTNRGTLDHDRVIGRPDGQVVRTPEGREFQVLRPLLSDYVMSMPRGATIVYPKDAGTIIARGDIFPGATVVEAGAGSGALSMSLLDAVGESGRLVSVERRGEFADIARANVDLWFGRRHPAWDLRVGDLAEVLDAGPRAWADRVVLDMLAPWENLSAVARALVPGGVLTCYIATVTQMSRLVEDLRAAGCFTEPTAWETLEREWHLDGLAVRPEHRMVAHTGFLVTARRLAPGASPQERAHRAAKASDGQPGLWDEEEGWSEDAVGVRASSPKKVRRVRRDVTARAAAWVEDHTDGRA</sequence>
<evidence type="ECO:0000256" key="2">
    <source>
        <dbReference type="ARBA" id="ARBA00022679"/>
    </source>
</evidence>
<dbReference type="CDD" id="cd02440">
    <property type="entry name" value="AdoMet_MTases"/>
    <property type="match status" value="1"/>
</dbReference>
<comment type="caution">
    <text evidence="7">The sequence shown here is derived from an EMBL/GenBank/DDBJ whole genome shotgun (WGS) entry which is preliminary data.</text>
</comment>
<dbReference type="EMBL" id="JBHTEF010000001">
    <property type="protein sequence ID" value="MFC7580504.1"/>
    <property type="molecule type" value="Genomic_DNA"/>
</dbReference>
<feature type="region of interest" description="Disordered" evidence="5">
    <location>
        <begin position="292"/>
        <end position="335"/>
    </location>
</feature>
<protein>
    <submittedName>
        <fullName evidence="7">tRNA (Adenine-N1)-methyltransferase</fullName>
    </submittedName>
</protein>
<feature type="domain" description="tRNA (adenine(58)-N(1))-methyltransferase catalytic subunit TRM61 C-terminal" evidence="6">
    <location>
        <begin position="97"/>
        <end position="263"/>
    </location>
</feature>
<proteinExistence type="predicted"/>
<organism evidence="7 8">
    <name type="scientific">Schaalia naturae</name>
    <dbReference type="NCBI Taxonomy" id="635203"/>
    <lineage>
        <taxon>Bacteria</taxon>
        <taxon>Bacillati</taxon>
        <taxon>Actinomycetota</taxon>
        <taxon>Actinomycetes</taxon>
        <taxon>Actinomycetales</taxon>
        <taxon>Actinomycetaceae</taxon>
        <taxon>Schaalia</taxon>
    </lineage>
</organism>
<dbReference type="Gene3D" id="3.40.50.150">
    <property type="entry name" value="Vaccinia Virus protein VP39"/>
    <property type="match status" value="1"/>
</dbReference>
<dbReference type="RefSeq" id="WP_380972578.1">
    <property type="nucleotide sequence ID" value="NZ_JBHTEF010000001.1"/>
</dbReference>
<evidence type="ECO:0000256" key="5">
    <source>
        <dbReference type="SAM" id="MobiDB-lite"/>
    </source>
</evidence>
<evidence type="ECO:0000313" key="7">
    <source>
        <dbReference type="EMBL" id="MFC7580504.1"/>
    </source>
</evidence>
<feature type="region of interest" description="Disordered" evidence="5">
    <location>
        <begin position="1"/>
        <end position="35"/>
    </location>
</feature>
<dbReference type="InterPro" id="IPR014816">
    <property type="entry name" value="tRNA_MeTrfase_Gcd14"/>
</dbReference>